<evidence type="ECO:0000259" key="3">
    <source>
        <dbReference type="PROSITE" id="PS50893"/>
    </source>
</evidence>
<dbReference type="PANTHER" id="PTHR43514">
    <property type="entry name" value="ABC TRANSPORTER I FAMILY MEMBER 10"/>
    <property type="match status" value="1"/>
</dbReference>
<dbReference type="EMBL" id="JABERL010000001">
    <property type="protein sequence ID" value="NNH76265.1"/>
    <property type="molecule type" value="Genomic_DNA"/>
</dbReference>
<dbReference type="PROSITE" id="PS50893">
    <property type="entry name" value="ABC_TRANSPORTER_2"/>
    <property type="match status" value="1"/>
</dbReference>
<accession>A0A7Y2W9I8</accession>
<dbReference type="InterPro" id="IPR050334">
    <property type="entry name" value="Molybdenum_import_ModC"/>
</dbReference>
<dbReference type="PANTHER" id="PTHR43514:SF4">
    <property type="entry name" value="ABC TRANSPORTER I FAMILY MEMBER 10"/>
    <property type="match status" value="1"/>
</dbReference>
<dbReference type="InterPro" id="IPR027417">
    <property type="entry name" value="P-loop_NTPase"/>
</dbReference>
<dbReference type="Pfam" id="PF00005">
    <property type="entry name" value="ABC_tran"/>
    <property type="match status" value="1"/>
</dbReference>
<dbReference type="AlphaFoldDB" id="A0A7Y2W9I8"/>
<evidence type="ECO:0000313" key="6">
    <source>
        <dbReference type="Proteomes" id="UP000532147"/>
    </source>
</evidence>
<proteinExistence type="predicted"/>
<keyword evidence="1" id="KW-0547">Nucleotide-binding</keyword>
<keyword evidence="2 5" id="KW-0067">ATP-binding</keyword>
<dbReference type="RefSeq" id="WP_171534945.1">
    <property type="nucleotide sequence ID" value="NZ_JABERH010000029.1"/>
</dbReference>
<dbReference type="SMART" id="SM00382">
    <property type="entry name" value="AAA"/>
    <property type="match status" value="1"/>
</dbReference>
<dbReference type="PROSITE" id="PS00211">
    <property type="entry name" value="ABC_TRANSPORTER_1"/>
    <property type="match status" value="1"/>
</dbReference>
<dbReference type="InterPro" id="IPR003439">
    <property type="entry name" value="ABC_transporter-like_ATP-bd"/>
</dbReference>
<evidence type="ECO:0000313" key="7">
    <source>
        <dbReference type="Proteomes" id="UP000569202"/>
    </source>
</evidence>
<evidence type="ECO:0000313" key="5">
    <source>
        <dbReference type="EMBL" id="NNH76265.1"/>
    </source>
</evidence>
<evidence type="ECO:0000256" key="2">
    <source>
        <dbReference type="ARBA" id="ARBA00022840"/>
    </source>
</evidence>
<dbReference type="GO" id="GO:0016887">
    <property type="term" value="F:ATP hydrolysis activity"/>
    <property type="evidence" value="ECO:0007669"/>
    <property type="project" value="InterPro"/>
</dbReference>
<sequence length="219" mass="25221">MLKCDFQYQHADFILNVELEMQQQLLGIIGASGSGKSTLLKNIVGLLQPQQGYIQFNDRMLVDTQQKIHVAMHQRKIALIFQNALLFPHMNVQQNLRYAEKLVSKSERKFQFANIVELLELKSLLHRKAHQLSGGEAQRVSIGRALLSSPNLLLLDEPLTGLDSKLKQQILPFLKRMKDELDLPMIYVTHHLEELEYLEAETVQLNQGRLQTVPKFERI</sequence>
<dbReference type="EMBL" id="JABERH010000029">
    <property type="protein sequence ID" value="NNH39389.1"/>
    <property type="molecule type" value="Genomic_DNA"/>
</dbReference>
<evidence type="ECO:0000313" key="4">
    <source>
        <dbReference type="EMBL" id="NNH39389.1"/>
    </source>
</evidence>
<name>A0A7Y2W9I8_9GAMM</name>
<dbReference type="InterPro" id="IPR017871">
    <property type="entry name" value="ABC_transporter-like_CS"/>
</dbReference>
<dbReference type="GO" id="GO:0005524">
    <property type="term" value="F:ATP binding"/>
    <property type="evidence" value="ECO:0007669"/>
    <property type="project" value="UniProtKB-KW"/>
</dbReference>
<protein>
    <submittedName>
        <fullName evidence="5">ATP-binding cassette domain-containing protein</fullName>
    </submittedName>
</protein>
<comment type="caution">
    <text evidence="5">The sequence shown here is derived from an EMBL/GenBank/DDBJ whole genome shotgun (WGS) entry which is preliminary data.</text>
</comment>
<reference evidence="6 7" key="1">
    <citation type="submission" date="2020-04" db="EMBL/GenBank/DDBJ databases">
        <title>Acinetobacter Taxon 24.</title>
        <authorList>
            <person name="Nemec A."/>
            <person name="Radolfova-Krizova L."/>
            <person name="Higgins P.G."/>
            <person name="Spanelova P."/>
        </authorList>
    </citation>
    <scope>NUCLEOTIDE SEQUENCE [LARGE SCALE GENOMIC DNA]</scope>
    <source>
        <strain evidence="4 6">ANC 4280</strain>
        <strain evidence="5 7">ANC 5380</strain>
    </source>
</reference>
<dbReference type="Gene3D" id="3.40.50.300">
    <property type="entry name" value="P-loop containing nucleotide triphosphate hydrolases"/>
    <property type="match status" value="1"/>
</dbReference>
<gene>
    <name evidence="4" type="ORF">HLH11_12255</name>
    <name evidence="5" type="ORF">HLH17_00885</name>
</gene>
<dbReference type="Proteomes" id="UP000569202">
    <property type="component" value="Unassembled WGS sequence"/>
</dbReference>
<dbReference type="InterPro" id="IPR003593">
    <property type="entry name" value="AAA+_ATPase"/>
</dbReference>
<dbReference type="SUPFAM" id="SSF52540">
    <property type="entry name" value="P-loop containing nucleoside triphosphate hydrolases"/>
    <property type="match status" value="1"/>
</dbReference>
<evidence type="ECO:0000256" key="1">
    <source>
        <dbReference type="ARBA" id="ARBA00022741"/>
    </source>
</evidence>
<feature type="domain" description="ABC transporter" evidence="3">
    <location>
        <begin position="1"/>
        <end position="219"/>
    </location>
</feature>
<dbReference type="Proteomes" id="UP000532147">
    <property type="component" value="Unassembled WGS sequence"/>
</dbReference>
<organism evidence="5 7">
    <name type="scientific">Acinetobacter terrae</name>
    <dbReference type="NCBI Taxonomy" id="2731247"/>
    <lineage>
        <taxon>Bacteria</taxon>
        <taxon>Pseudomonadati</taxon>
        <taxon>Pseudomonadota</taxon>
        <taxon>Gammaproteobacteria</taxon>
        <taxon>Moraxellales</taxon>
        <taxon>Moraxellaceae</taxon>
        <taxon>Acinetobacter</taxon>
        <taxon>Acinetobacter Taxon 24</taxon>
    </lineage>
</organism>